<dbReference type="InterPro" id="IPR002695">
    <property type="entry name" value="PurH-like"/>
</dbReference>
<dbReference type="EC" id="2.1.2.3" evidence="6"/>
<evidence type="ECO:0000313" key="6">
    <source>
        <dbReference type="EMBL" id="MBN2067846.1"/>
    </source>
</evidence>
<dbReference type="GO" id="GO:0005829">
    <property type="term" value="C:cytosol"/>
    <property type="evidence" value="ECO:0007669"/>
    <property type="project" value="TreeGrafter"/>
</dbReference>
<dbReference type="Pfam" id="PF02142">
    <property type="entry name" value="MGS"/>
    <property type="match status" value="1"/>
</dbReference>
<dbReference type="EMBL" id="JAFGDB010000091">
    <property type="protein sequence ID" value="MBN2067846.1"/>
    <property type="molecule type" value="Genomic_DNA"/>
</dbReference>
<dbReference type="InterPro" id="IPR036914">
    <property type="entry name" value="MGS-like_dom_sf"/>
</dbReference>
<dbReference type="Proteomes" id="UP000809243">
    <property type="component" value="Unassembled WGS sequence"/>
</dbReference>
<evidence type="ECO:0000256" key="2">
    <source>
        <dbReference type="ARBA" id="ARBA00022755"/>
    </source>
</evidence>
<keyword evidence="2" id="KW-0658">Purine biosynthesis</keyword>
<keyword evidence="1 6" id="KW-0808">Transferase</keyword>
<dbReference type="GO" id="GO:0006189">
    <property type="term" value="P:'de novo' IMP biosynthetic process"/>
    <property type="evidence" value="ECO:0007669"/>
    <property type="project" value="TreeGrafter"/>
</dbReference>
<evidence type="ECO:0000256" key="4">
    <source>
        <dbReference type="ARBA" id="ARBA00023268"/>
    </source>
</evidence>
<dbReference type="EC" id="3.5.4.10" evidence="6"/>
<dbReference type="CDD" id="cd01421">
    <property type="entry name" value="IMPCH"/>
    <property type="match status" value="1"/>
</dbReference>
<proteinExistence type="predicted"/>
<dbReference type="GO" id="GO:0003937">
    <property type="term" value="F:IMP cyclohydrolase activity"/>
    <property type="evidence" value="ECO:0007669"/>
    <property type="project" value="UniProtKB-EC"/>
</dbReference>
<dbReference type="SUPFAM" id="SSF52335">
    <property type="entry name" value="Methylglyoxal synthase-like"/>
    <property type="match status" value="1"/>
</dbReference>
<reference evidence="6" key="1">
    <citation type="submission" date="2021-01" db="EMBL/GenBank/DDBJ databases">
        <title>Active Sulfur Cycling in an Early Earth Analoge.</title>
        <authorList>
            <person name="Hahn C.R."/>
            <person name="Youssef N.H."/>
            <person name="Elshahed M."/>
        </authorList>
    </citation>
    <scope>NUCLEOTIDE SEQUENCE</scope>
    <source>
        <strain evidence="6">Zod_Metabat.1151</strain>
    </source>
</reference>
<dbReference type="PANTHER" id="PTHR11692:SF0">
    <property type="entry name" value="BIFUNCTIONAL PURINE BIOSYNTHESIS PROTEIN ATIC"/>
    <property type="match status" value="1"/>
</dbReference>
<evidence type="ECO:0000256" key="1">
    <source>
        <dbReference type="ARBA" id="ARBA00022679"/>
    </source>
</evidence>
<dbReference type="Pfam" id="PF01808">
    <property type="entry name" value="AICARFT_IMPCHas"/>
    <property type="match status" value="1"/>
</dbReference>
<name>A0A939C546_9ARCH</name>
<dbReference type="AlphaFoldDB" id="A0A939C546"/>
<protein>
    <submittedName>
        <fullName evidence="6">Bifunctional phosphoribosylaminoimidazolecarboxamide formyltransferase/IMP cyclohydrolase</fullName>
        <ecNumber evidence="6">2.1.2.3</ecNumber>
        <ecNumber evidence="6">3.5.4.10</ecNumber>
    </submittedName>
</protein>
<dbReference type="GO" id="GO:0004643">
    <property type="term" value="F:phosphoribosylaminoimidazolecarboxamide formyltransferase activity"/>
    <property type="evidence" value="ECO:0007669"/>
    <property type="project" value="UniProtKB-EC"/>
</dbReference>
<feature type="non-terminal residue" evidence="6">
    <location>
        <position position="179"/>
    </location>
</feature>
<dbReference type="PROSITE" id="PS51855">
    <property type="entry name" value="MGS"/>
    <property type="match status" value="1"/>
</dbReference>
<keyword evidence="4" id="KW-0511">Multifunctional enzyme</keyword>
<dbReference type="PANTHER" id="PTHR11692">
    <property type="entry name" value="BIFUNCTIONAL PURINE BIOSYNTHESIS PROTEIN PURH"/>
    <property type="match status" value="1"/>
</dbReference>
<feature type="domain" description="MGS-like" evidence="5">
    <location>
        <begin position="1"/>
        <end position="149"/>
    </location>
</feature>
<organism evidence="6 7">
    <name type="scientific">Candidatus Iainarchaeum sp</name>
    <dbReference type="NCBI Taxonomy" id="3101447"/>
    <lineage>
        <taxon>Archaea</taxon>
        <taxon>Candidatus Iainarchaeota</taxon>
        <taxon>Candidatus Iainarchaeia</taxon>
        <taxon>Candidatus Iainarchaeales</taxon>
        <taxon>Candidatus Iainarchaeaceae</taxon>
        <taxon>Candidatus Iainarchaeum</taxon>
    </lineage>
</organism>
<keyword evidence="3 6" id="KW-0378">Hydrolase</keyword>
<dbReference type="SMART" id="SM00851">
    <property type="entry name" value="MGS"/>
    <property type="match status" value="1"/>
</dbReference>
<evidence type="ECO:0000259" key="5">
    <source>
        <dbReference type="PROSITE" id="PS51855"/>
    </source>
</evidence>
<dbReference type="Gene3D" id="3.40.50.1380">
    <property type="entry name" value="Methylglyoxal synthase-like domain"/>
    <property type="match status" value="1"/>
</dbReference>
<accession>A0A939C546</accession>
<dbReference type="FunFam" id="3.40.50.1380:FF:000001">
    <property type="entry name" value="Bifunctional purine biosynthesis protein PurH"/>
    <property type="match status" value="1"/>
</dbReference>
<gene>
    <name evidence="6" type="primary">purH</name>
    <name evidence="6" type="ORF">JW744_05240</name>
</gene>
<evidence type="ECO:0000256" key="3">
    <source>
        <dbReference type="ARBA" id="ARBA00022801"/>
    </source>
</evidence>
<evidence type="ECO:0000313" key="7">
    <source>
        <dbReference type="Proteomes" id="UP000809243"/>
    </source>
</evidence>
<sequence>MNRLKVKVALLSVTDKQGLQEFARHLHQLGIELVATGGTYMKIRSAKIPVKKIEALTRFPEMLDGRVKTLHPKIHAGILAEKDKKSHIETLKKHGIKPIDLIVVNLYQFKETIRKRGISLEEAIENIDIGGPTMIRAAAKNYGSVAIATTPKQYDAILDELRASSGTISLRTRQKLAAK</sequence>
<dbReference type="InterPro" id="IPR011607">
    <property type="entry name" value="MGS-like_dom"/>
</dbReference>
<comment type="caution">
    <text evidence="6">The sequence shown here is derived from an EMBL/GenBank/DDBJ whole genome shotgun (WGS) entry which is preliminary data.</text>
</comment>